<dbReference type="GO" id="GO:0030170">
    <property type="term" value="F:pyridoxal phosphate binding"/>
    <property type="evidence" value="ECO:0007669"/>
    <property type="project" value="InterPro"/>
</dbReference>
<proteinExistence type="inferred from homology"/>
<dbReference type="Pfam" id="PF00155">
    <property type="entry name" value="Aminotran_1_2"/>
    <property type="match status" value="1"/>
</dbReference>
<dbReference type="InterPro" id="IPR050087">
    <property type="entry name" value="AON_synthase_class-II"/>
</dbReference>
<evidence type="ECO:0000256" key="4">
    <source>
        <dbReference type="ARBA" id="ARBA00022898"/>
    </source>
</evidence>
<reference evidence="6" key="1">
    <citation type="submission" date="2023-08" db="EMBL/GenBank/DDBJ databases">
        <authorList>
            <person name="Audoor S."/>
            <person name="Bilcke G."/>
        </authorList>
    </citation>
    <scope>NUCLEOTIDE SEQUENCE</scope>
</reference>
<dbReference type="Gene3D" id="3.40.640.10">
    <property type="entry name" value="Type I PLP-dependent aspartate aminotransferase-like (Major domain)"/>
    <property type="match status" value="1"/>
</dbReference>
<gene>
    <name evidence="6" type="ORF">CYCCA115_LOCUS20061</name>
</gene>
<dbReference type="Gene3D" id="3.90.1150.10">
    <property type="entry name" value="Aspartate Aminotransferase, domain 1"/>
    <property type="match status" value="1"/>
</dbReference>
<dbReference type="InterPro" id="IPR015421">
    <property type="entry name" value="PyrdxlP-dep_Trfase_major"/>
</dbReference>
<sequence length="434" mass="48431">MDASALHRNSPSSTFEEDHILPALERRRKEGSLRKLQFSHQVGAIDFSSNDYLGLAQSRQQFQLVEKTFQKQPQHVPRLGSTGSRLLTGDSDYTRSLEDKLAKYHNSPAALLANSGYDANLAVLSTLTMNNLVLMDELCHNSQQMGIRLSRDCDVKQFQHNNVEDLERLLKEASPGRHCIIVVETVYSMDGDRAPVVELFDMALRYNACVIVDEAHALGVFGENGMGVLSEFGLENHPSLLCSVHTFGKAAGCHGAVICSSQNVKEYLLNYARPIIYSTAVGLHALVTIECSYETMRNHIGKRLRRQVYRAVQLFRRLLLEQSAKSGRQIQLISSISPIQALVVPGNQNCLDFCQRVAYKTEGNIKLFPIRSPTVPKGQERVRVIIHAHNTDQEIQQLVELMVSTLMGMTPADGLLTSGKSNFSARHDVMRSKL</sequence>
<dbReference type="InterPro" id="IPR015422">
    <property type="entry name" value="PyrdxlP-dep_Trfase_small"/>
</dbReference>
<dbReference type="PANTHER" id="PTHR13693:SF77">
    <property type="entry name" value="8-AMINO-7-OXONONANOATE SYNTHASE"/>
    <property type="match status" value="1"/>
</dbReference>
<dbReference type="PANTHER" id="PTHR13693">
    <property type="entry name" value="CLASS II AMINOTRANSFERASE/8-AMINO-7-OXONONANOATE SYNTHASE"/>
    <property type="match status" value="1"/>
</dbReference>
<dbReference type="InterPro" id="IPR004839">
    <property type="entry name" value="Aminotransferase_I/II_large"/>
</dbReference>
<dbReference type="EMBL" id="CAKOGP040002136">
    <property type="protein sequence ID" value="CAJ1963223.1"/>
    <property type="molecule type" value="Genomic_DNA"/>
</dbReference>
<dbReference type="GO" id="GO:0016740">
    <property type="term" value="F:transferase activity"/>
    <property type="evidence" value="ECO:0007669"/>
    <property type="project" value="UniProtKB-KW"/>
</dbReference>
<dbReference type="InterPro" id="IPR015424">
    <property type="entry name" value="PyrdxlP-dep_Trfase"/>
</dbReference>
<dbReference type="SUPFAM" id="SSF53383">
    <property type="entry name" value="PLP-dependent transferases"/>
    <property type="match status" value="1"/>
</dbReference>
<evidence type="ECO:0000313" key="6">
    <source>
        <dbReference type="EMBL" id="CAJ1963223.1"/>
    </source>
</evidence>
<dbReference type="Proteomes" id="UP001295423">
    <property type="component" value="Unassembled WGS sequence"/>
</dbReference>
<dbReference type="AlphaFoldDB" id="A0AAD2PWZ5"/>
<name>A0AAD2PWZ5_9STRA</name>
<evidence type="ECO:0000256" key="1">
    <source>
        <dbReference type="ARBA" id="ARBA00001933"/>
    </source>
</evidence>
<comment type="cofactor">
    <cofactor evidence="1">
        <name>pyridoxal 5'-phosphate</name>
        <dbReference type="ChEBI" id="CHEBI:597326"/>
    </cofactor>
</comment>
<evidence type="ECO:0000256" key="2">
    <source>
        <dbReference type="ARBA" id="ARBA00010008"/>
    </source>
</evidence>
<keyword evidence="3" id="KW-0808">Transferase</keyword>
<accession>A0AAD2PWZ5</accession>
<protein>
    <recommendedName>
        <fullName evidence="5">Aminotransferase class I/classII large domain-containing protein</fullName>
    </recommendedName>
</protein>
<keyword evidence="7" id="KW-1185">Reference proteome</keyword>
<feature type="domain" description="Aminotransferase class I/classII large" evidence="5">
    <location>
        <begin position="45"/>
        <end position="400"/>
    </location>
</feature>
<comment type="caution">
    <text evidence="6">The sequence shown here is derived from an EMBL/GenBank/DDBJ whole genome shotgun (WGS) entry which is preliminary data.</text>
</comment>
<keyword evidence="4" id="KW-0663">Pyridoxal phosphate</keyword>
<evidence type="ECO:0000259" key="5">
    <source>
        <dbReference type="Pfam" id="PF00155"/>
    </source>
</evidence>
<evidence type="ECO:0000313" key="7">
    <source>
        <dbReference type="Proteomes" id="UP001295423"/>
    </source>
</evidence>
<organism evidence="6 7">
    <name type="scientific">Cylindrotheca closterium</name>
    <dbReference type="NCBI Taxonomy" id="2856"/>
    <lineage>
        <taxon>Eukaryota</taxon>
        <taxon>Sar</taxon>
        <taxon>Stramenopiles</taxon>
        <taxon>Ochrophyta</taxon>
        <taxon>Bacillariophyta</taxon>
        <taxon>Bacillariophyceae</taxon>
        <taxon>Bacillariophycidae</taxon>
        <taxon>Bacillariales</taxon>
        <taxon>Bacillariaceae</taxon>
        <taxon>Cylindrotheca</taxon>
    </lineage>
</organism>
<comment type="similarity">
    <text evidence="2">Belongs to the class-II pyridoxal-phosphate-dependent aminotransferase family. BioF subfamily.</text>
</comment>
<evidence type="ECO:0000256" key="3">
    <source>
        <dbReference type="ARBA" id="ARBA00022679"/>
    </source>
</evidence>